<dbReference type="Gene3D" id="3.40.50.300">
    <property type="entry name" value="P-loop containing nucleotide triphosphate hydrolases"/>
    <property type="match status" value="1"/>
</dbReference>
<name>A0A6J5NW32_9CAUD</name>
<dbReference type="InterPro" id="IPR027417">
    <property type="entry name" value="P-loop_NTPase"/>
</dbReference>
<dbReference type="EMBL" id="LR796743">
    <property type="protein sequence ID" value="CAB4163719.1"/>
    <property type="molecule type" value="Genomic_DNA"/>
</dbReference>
<reference evidence="1" key="1">
    <citation type="submission" date="2020-04" db="EMBL/GenBank/DDBJ databases">
        <authorList>
            <person name="Chiriac C."/>
            <person name="Salcher M."/>
            <person name="Ghai R."/>
            <person name="Kavagutti S V."/>
        </authorList>
    </citation>
    <scope>NUCLEOTIDE SEQUENCE</scope>
</reference>
<proteinExistence type="predicted"/>
<protein>
    <submittedName>
        <fullName evidence="1">AAA domain containing protein</fullName>
    </submittedName>
</protein>
<sequence length="280" mass="31823">LGRPWLGFECKEGKALFINFELTEWMLWDRVAKIAESRGMMQLGERGEWLQFWNLRGRIHDIAQLTAPLIEAIKGGGYSLVVMDPAYKAMGDRDENAAGDINKFQNEMEAVCSQTGVAFALAHHFAKGNSREKAGIDRMSGSGVWARDPDAVLTLTPPEQIKNGKEMVDAEHDMELDMSLRAHPPQEMKRLFWKGYHFEASGKQKFAIKPKEGTKPDTYGPIVRLMPEMLQDAAIEWLGKEANLDAEEARRAWDCVRKPCYDFLTFDIKTKLWRGQGLPF</sequence>
<dbReference type="Pfam" id="PF13481">
    <property type="entry name" value="AAA_25"/>
    <property type="match status" value="1"/>
</dbReference>
<evidence type="ECO:0000313" key="1">
    <source>
        <dbReference type="EMBL" id="CAB4163719.1"/>
    </source>
</evidence>
<feature type="non-terminal residue" evidence="1">
    <location>
        <position position="1"/>
    </location>
</feature>
<dbReference type="SUPFAM" id="SSF52540">
    <property type="entry name" value="P-loop containing nucleoside triphosphate hydrolases"/>
    <property type="match status" value="1"/>
</dbReference>
<organism evidence="1">
    <name type="scientific">uncultured Caudovirales phage</name>
    <dbReference type="NCBI Taxonomy" id="2100421"/>
    <lineage>
        <taxon>Viruses</taxon>
        <taxon>Duplodnaviria</taxon>
        <taxon>Heunggongvirae</taxon>
        <taxon>Uroviricota</taxon>
        <taxon>Caudoviricetes</taxon>
        <taxon>Peduoviridae</taxon>
        <taxon>Maltschvirus</taxon>
        <taxon>Maltschvirus maltsch</taxon>
    </lineage>
</organism>
<gene>
    <name evidence="1" type="ORF">UFOVP813_46</name>
</gene>
<accession>A0A6J5NW32</accession>